<comment type="caution">
    <text evidence="1">The sequence shown here is derived from an EMBL/GenBank/DDBJ whole genome shotgun (WGS) entry which is preliminary data.</text>
</comment>
<dbReference type="Proteomes" id="UP001239111">
    <property type="component" value="Chromosome 1"/>
</dbReference>
<evidence type="ECO:0000313" key="1">
    <source>
        <dbReference type="EMBL" id="KAJ8682554.1"/>
    </source>
</evidence>
<reference evidence="1" key="1">
    <citation type="submission" date="2023-04" db="EMBL/GenBank/DDBJ databases">
        <title>A chromosome-level genome assembly of the parasitoid wasp Eretmocerus hayati.</title>
        <authorList>
            <person name="Zhong Y."/>
            <person name="Liu S."/>
            <person name="Liu Y."/>
        </authorList>
    </citation>
    <scope>NUCLEOTIDE SEQUENCE</scope>
    <source>
        <strain evidence="1">ZJU_SS_LIU_2023</strain>
    </source>
</reference>
<dbReference type="EMBL" id="CM056741">
    <property type="protein sequence ID" value="KAJ8682554.1"/>
    <property type="molecule type" value="Genomic_DNA"/>
</dbReference>
<name>A0ACC2PG48_9HYME</name>
<accession>A0ACC2PG48</accession>
<gene>
    <name evidence="1" type="ORF">QAD02_018346</name>
</gene>
<proteinExistence type="predicted"/>
<evidence type="ECO:0000313" key="2">
    <source>
        <dbReference type="Proteomes" id="UP001239111"/>
    </source>
</evidence>
<protein>
    <submittedName>
        <fullName evidence="1">Uncharacterized protein</fullName>
    </submittedName>
</protein>
<keyword evidence="2" id="KW-1185">Reference proteome</keyword>
<sequence length="437" mass="49865">MKELIFGSFFYLLSLASPLVHAQAYWSSTELEETHDQLSLMNEWSFRDNTTVSYSKNIAKKDRFIFASCISSQETPPKIICHVISHVLDGSSFSGRNTFCIVEFGSGDGNQSMDIEFDVTNLAFGYLERPRKPVITWDEIFIKNQSAYKYIGVLDMKTCQVSTLDIRIPLNDSKISIDQKFEAIIYEDTIDVIIYQNEECPDSKWCRIFFDENGQKIGEPQSFPLDMIALNLTLAGPLTNSKDIFAYGVSGVRNASKLVAYHVHSHGVTELETNITIVNLTSLPLVSIDNNMFLICGKHFDCNFNVTDIHCNQFVNGSTKPEFDFRDTVPYDLLNVHNMPDGRILAFGLSDIFDGVVPESRGINFLTFRRIGKSFKREDKFGGRFGISRYDDEYVTSGVQNEHMIHNDQREQNCVYYVENHDFSLYHEKVCIKGDIQ</sequence>
<organism evidence="1 2">
    <name type="scientific">Eretmocerus hayati</name>
    <dbReference type="NCBI Taxonomy" id="131215"/>
    <lineage>
        <taxon>Eukaryota</taxon>
        <taxon>Metazoa</taxon>
        <taxon>Ecdysozoa</taxon>
        <taxon>Arthropoda</taxon>
        <taxon>Hexapoda</taxon>
        <taxon>Insecta</taxon>
        <taxon>Pterygota</taxon>
        <taxon>Neoptera</taxon>
        <taxon>Endopterygota</taxon>
        <taxon>Hymenoptera</taxon>
        <taxon>Apocrita</taxon>
        <taxon>Proctotrupomorpha</taxon>
        <taxon>Chalcidoidea</taxon>
        <taxon>Aphelinidae</taxon>
        <taxon>Aphelininae</taxon>
        <taxon>Eretmocerus</taxon>
    </lineage>
</organism>